<proteinExistence type="predicted"/>
<dbReference type="OrthoDB" id="1684316at2"/>
<dbReference type="Pfam" id="PF07799">
    <property type="entry name" value="DUF1643"/>
    <property type="match status" value="1"/>
</dbReference>
<organism evidence="1 2">
    <name type="scientific">Trichococcus palustris</name>
    <dbReference type="NCBI Taxonomy" id="140314"/>
    <lineage>
        <taxon>Bacteria</taxon>
        <taxon>Bacillati</taxon>
        <taxon>Bacillota</taxon>
        <taxon>Bacilli</taxon>
        <taxon>Lactobacillales</taxon>
        <taxon>Carnobacteriaceae</taxon>
        <taxon>Trichococcus</taxon>
    </lineage>
</organism>
<dbReference type="EMBL" id="FJNE01000003">
    <property type="protein sequence ID" value="CZQ89024.1"/>
    <property type="molecule type" value="Genomic_DNA"/>
</dbReference>
<dbReference type="RefSeq" id="WP_087032330.1">
    <property type="nucleotide sequence ID" value="NZ_FJNE01000003.1"/>
</dbReference>
<evidence type="ECO:0000313" key="1">
    <source>
        <dbReference type="EMBL" id="CZQ89024.1"/>
    </source>
</evidence>
<keyword evidence="2" id="KW-1185">Reference proteome</keyword>
<dbReference type="InterPro" id="IPR012441">
    <property type="entry name" value="DUF1643"/>
</dbReference>
<dbReference type="STRING" id="140314.SAMN04488076_11313"/>
<reference evidence="1 2" key="1">
    <citation type="submission" date="2016-02" db="EMBL/GenBank/DDBJ databases">
        <authorList>
            <person name="Wen L."/>
            <person name="He K."/>
            <person name="Yang H."/>
        </authorList>
    </citation>
    <scope>NUCLEOTIDE SEQUENCE [LARGE SCALE GENOMIC DNA]</scope>
    <source>
        <strain evidence="1">Trichococcus palustris</strain>
    </source>
</reference>
<accession>A0A143YFX7</accession>
<dbReference type="Proteomes" id="UP000242754">
    <property type="component" value="Unassembled WGS sequence"/>
</dbReference>
<gene>
    <name evidence="1" type="ORF">Tpal_1082</name>
</gene>
<sequence>MVNQMEATIKVQITESDDAKHRYVLYKEWDNKKPSCTIITLFPGSAELVITDTTQVLITNHLYQLGYGAFYSVNLFSKIGIANRGQKAFTNATNKTNDEIILGCVEKSKTVIFAWGSLPEKNKVVRQRVEVLLSKLDTYLDKCYYLTEGEGDKYYHPLSAKIRHEWILKPVGNNKSDR</sequence>
<protein>
    <recommendedName>
        <fullName evidence="3">DUF1643 domain-containing protein</fullName>
    </recommendedName>
</protein>
<evidence type="ECO:0008006" key="3">
    <source>
        <dbReference type="Google" id="ProtNLM"/>
    </source>
</evidence>
<name>A0A143YFX7_9LACT</name>
<dbReference type="AlphaFoldDB" id="A0A143YFX7"/>
<evidence type="ECO:0000313" key="2">
    <source>
        <dbReference type="Proteomes" id="UP000242754"/>
    </source>
</evidence>